<feature type="region of interest" description="Disordered" evidence="1">
    <location>
        <begin position="68"/>
        <end position="99"/>
    </location>
</feature>
<feature type="chain" id="PRO_5025371894" evidence="2">
    <location>
        <begin position="24"/>
        <end position="664"/>
    </location>
</feature>
<accession>A0A6A5TWB8</accession>
<feature type="signal peptide" evidence="2">
    <location>
        <begin position="1"/>
        <end position="23"/>
    </location>
</feature>
<name>A0A6A5TWB8_9PLEO</name>
<keyword evidence="4" id="KW-1185">Reference proteome</keyword>
<feature type="compositionally biased region" description="Low complexity" evidence="1">
    <location>
        <begin position="160"/>
        <end position="172"/>
    </location>
</feature>
<protein>
    <submittedName>
        <fullName evidence="3">Uncharacterized protein</fullName>
    </submittedName>
</protein>
<dbReference type="Proteomes" id="UP000800035">
    <property type="component" value="Unassembled WGS sequence"/>
</dbReference>
<reference evidence="3" key="1">
    <citation type="journal article" date="2020" name="Stud. Mycol.">
        <title>101 Dothideomycetes genomes: a test case for predicting lifestyles and emergence of pathogens.</title>
        <authorList>
            <person name="Haridas S."/>
            <person name="Albert R."/>
            <person name="Binder M."/>
            <person name="Bloem J."/>
            <person name="Labutti K."/>
            <person name="Salamov A."/>
            <person name="Andreopoulos B."/>
            <person name="Baker S."/>
            <person name="Barry K."/>
            <person name="Bills G."/>
            <person name="Bluhm B."/>
            <person name="Cannon C."/>
            <person name="Castanera R."/>
            <person name="Culley D."/>
            <person name="Daum C."/>
            <person name="Ezra D."/>
            <person name="Gonzalez J."/>
            <person name="Henrissat B."/>
            <person name="Kuo A."/>
            <person name="Liang C."/>
            <person name="Lipzen A."/>
            <person name="Lutzoni F."/>
            <person name="Magnuson J."/>
            <person name="Mondo S."/>
            <person name="Nolan M."/>
            <person name="Ohm R."/>
            <person name="Pangilinan J."/>
            <person name="Park H.-J."/>
            <person name="Ramirez L."/>
            <person name="Alfaro M."/>
            <person name="Sun H."/>
            <person name="Tritt A."/>
            <person name="Yoshinaga Y."/>
            <person name="Zwiers L.-H."/>
            <person name="Turgeon B."/>
            <person name="Goodwin S."/>
            <person name="Spatafora J."/>
            <person name="Crous P."/>
            <person name="Grigoriev I."/>
        </authorList>
    </citation>
    <scope>NUCLEOTIDE SEQUENCE</scope>
    <source>
        <strain evidence="3">CBS 675.92</strain>
    </source>
</reference>
<gene>
    <name evidence="3" type="ORF">CC80DRAFT_549707</name>
</gene>
<evidence type="ECO:0000313" key="3">
    <source>
        <dbReference type="EMBL" id="KAF1954986.1"/>
    </source>
</evidence>
<dbReference type="AlphaFoldDB" id="A0A6A5TWB8"/>
<dbReference type="OrthoDB" id="10687436at2759"/>
<evidence type="ECO:0000256" key="1">
    <source>
        <dbReference type="SAM" id="MobiDB-lite"/>
    </source>
</evidence>
<evidence type="ECO:0000256" key="2">
    <source>
        <dbReference type="SAM" id="SignalP"/>
    </source>
</evidence>
<feature type="compositionally biased region" description="Polar residues" evidence="1">
    <location>
        <begin position="68"/>
        <end position="82"/>
    </location>
</feature>
<organism evidence="3 4">
    <name type="scientific">Byssothecium circinans</name>
    <dbReference type="NCBI Taxonomy" id="147558"/>
    <lineage>
        <taxon>Eukaryota</taxon>
        <taxon>Fungi</taxon>
        <taxon>Dikarya</taxon>
        <taxon>Ascomycota</taxon>
        <taxon>Pezizomycotina</taxon>
        <taxon>Dothideomycetes</taxon>
        <taxon>Pleosporomycetidae</taxon>
        <taxon>Pleosporales</taxon>
        <taxon>Massarineae</taxon>
        <taxon>Massarinaceae</taxon>
        <taxon>Byssothecium</taxon>
    </lineage>
</organism>
<dbReference type="EMBL" id="ML976996">
    <property type="protein sequence ID" value="KAF1954986.1"/>
    <property type="molecule type" value="Genomic_DNA"/>
</dbReference>
<sequence length="664" mass="69913">MPSQISIKGLFVSALAFFAIAQAARVPPGQALPSQSSSLNLSALTSGSLGDTAATTLLVDGILAESNKTVNTSPASSETSDTSEADQEKKDHHNQQNGVVVGATMGSAITSGLTSAKDGPTAALCEAVVRGATTALSSEAGLLIGDALNPPHERNEEKPNSTSTAPNTSSSAEPMSSHGSKFGTGMVAPLAGGLVGGAVGHGLAESICKGVFDDKGWLPKMLKDSLEPGMHSKGKKIIEESFSSASSVIVNSALVEAGVSPYLASQFTSSLQNSIGSLSGLSLDRAAEALQRNILQGASQISDVVAAGNAAAIAPELGAINQIGAATGIMPSPVGSFTPVQQFERFAKQIAHRSNLASSLSPGNKGLDGLKKVSNDLSKSASRAAKLGAGALRGVGGGIKSALHLIPAPFGSHGKEKVHHITKTHTKTETLKMTYLLTATNIFHKTATAADHVRTTKTVTAHVTKLHTATKTTINHVTRTRTSVAKITQKAKVTSTRWITKTKKATVTSTATITKTLAKTEKAKHTAKPVVQPISQAAGIDPRWSSYSTEHILCRSDSHQHLRCFGTAKHGIKYHSVKDKKYEKCAERDYGGAHCFDKKLFEKLPLINLRDNWRKVRGVACAEVGWGKHQMVCWGTPNRSTVKYKEINAKKWLTCWQNADECKV</sequence>
<proteinExistence type="predicted"/>
<keyword evidence="2" id="KW-0732">Signal</keyword>
<feature type="region of interest" description="Disordered" evidence="1">
    <location>
        <begin position="145"/>
        <end position="181"/>
    </location>
</feature>
<evidence type="ECO:0000313" key="4">
    <source>
        <dbReference type="Proteomes" id="UP000800035"/>
    </source>
</evidence>